<protein>
    <recommendedName>
        <fullName evidence="3">N-acetyltransferase domain-containing protein</fullName>
    </recommendedName>
</protein>
<dbReference type="AlphaFoldDB" id="A0A316DN42"/>
<keyword evidence="2" id="KW-1185">Reference proteome</keyword>
<dbReference type="EMBL" id="QGGP01000004">
    <property type="protein sequence ID" value="PWK18609.1"/>
    <property type="molecule type" value="Genomic_DNA"/>
</dbReference>
<dbReference type="OrthoDB" id="825269at2"/>
<dbReference type="Gene3D" id="3.40.630.30">
    <property type="match status" value="1"/>
</dbReference>
<dbReference type="RefSeq" id="WP_109682424.1">
    <property type="nucleotide sequence ID" value="NZ_QGGP01000004.1"/>
</dbReference>
<dbReference type="Proteomes" id="UP000245430">
    <property type="component" value="Unassembled WGS sequence"/>
</dbReference>
<dbReference type="SUPFAM" id="SSF55729">
    <property type="entry name" value="Acyl-CoA N-acyltransferases (Nat)"/>
    <property type="match status" value="1"/>
</dbReference>
<accession>A0A316DN42</accession>
<name>A0A316DN42_9FLAO</name>
<evidence type="ECO:0000313" key="1">
    <source>
        <dbReference type="EMBL" id="PWK18609.1"/>
    </source>
</evidence>
<evidence type="ECO:0008006" key="3">
    <source>
        <dbReference type="Google" id="ProtNLM"/>
    </source>
</evidence>
<evidence type="ECO:0000313" key="2">
    <source>
        <dbReference type="Proteomes" id="UP000245430"/>
    </source>
</evidence>
<organism evidence="1 2">
    <name type="scientific">Xanthomarina spongicola</name>
    <dbReference type="NCBI Taxonomy" id="570520"/>
    <lineage>
        <taxon>Bacteria</taxon>
        <taxon>Pseudomonadati</taxon>
        <taxon>Bacteroidota</taxon>
        <taxon>Flavobacteriia</taxon>
        <taxon>Flavobacteriales</taxon>
        <taxon>Flavobacteriaceae</taxon>
        <taxon>Xanthomarina</taxon>
    </lineage>
</organism>
<proteinExistence type="predicted"/>
<gene>
    <name evidence="1" type="ORF">LX78_01916</name>
</gene>
<dbReference type="InterPro" id="IPR016181">
    <property type="entry name" value="Acyl_CoA_acyltransferase"/>
</dbReference>
<comment type="caution">
    <text evidence="1">The sequence shown here is derived from an EMBL/GenBank/DDBJ whole genome shotgun (WGS) entry which is preliminary data.</text>
</comment>
<sequence>MKKLINRFRVRHIDVLIYKMGHYVEFNVPNFGYEIEKARKKNKWCYTIIESNIVVHVSYLFDKVFLLKLLKKKGPVIGDCYTNKLYRGRSIYPQVINKIAFETLNKGIEDVFIVVNNNNIPSIKGIEKAGFSKFAAIKGRRWLWFYLKKQIVYFENK</sequence>
<reference evidence="1 2" key="1">
    <citation type="submission" date="2018-05" db="EMBL/GenBank/DDBJ databases">
        <title>Genomic Encyclopedia of Archaeal and Bacterial Type Strains, Phase II (KMG-II): from individual species to whole genera.</title>
        <authorList>
            <person name="Goeker M."/>
        </authorList>
    </citation>
    <scope>NUCLEOTIDE SEQUENCE [LARGE SCALE GENOMIC DNA]</scope>
    <source>
        <strain evidence="1 2">DSM 22637</strain>
    </source>
</reference>